<sequence length="155" mass="16391">MGVLKNARNHLLKALIAFLVVPPVYMVLAEHVSQAMRFHLPEGMRFMPVIGIAIQTGRMLLTSGSPGVYVMAAPIVVAAIIALEARSLGVIVVESVLVAAATCGVACLISGKIGIPFQDLAVLSLLEISAVVSLVAITRFIAGFTNAFMRKSRGY</sequence>
<keyword evidence="1" id="KW-0472">Membrane</keyword>
<keyword evidence="1" id="KW-0812">Transmembrane</keyword>
<accession>A0A2M7T997</accession>
<organism evidence="2 3">
    <name type="scientific">Candidatus Aquicultor secundus</name>
    <dbReference type="NCBI Taxonomy" id="1973895"/>
    <lineage>
        <taxon>Bacteria</taxon>
        <taxon>Bacillati</taxon>
        <taxon>Actinomycetota</taxon>
        <taxon>Candidatus Aquicultoria</taxon>
        <taxon>Candidatus Aquicultorales</taxon>
        <taxon>Candidatus Aquicultoraceae</taxon>
        <taxon>Candidatus Aquicultor</taxon>
    </lineage>
</organism>
<evidence type="ECO:0000313" key="2">
    <source>
        <dbReference type="EMBL" id="PIZ40905.1"/>
    </source>
</evidence>
<name>A0A2M7T997_9ACTN</name>
<proteinExistence type="predicted"/>
<keyword evidence="1" id="KW-1133">Transmembrane helix</keyword>
<feature type="transmembrane region" description="Helical" evidence="1">
    <location>
        <begin position="66"/>
        <end position="83"/>
    </location>
</feature>
<dbReference type="RefSeq" id="WP_286679304.1">
    <property type="nucleotide sequence ID" value="NZ_MNXI01000142.1"/>
</dbReference>
<feature type="transmembrane region" description="Helical" evidence="1">
    <location>
        <begin position="121"/>
        <end position="142"/>
    </location>
</feature>
<dbReference type="EMBL" id="PFNG01000076">
    <property type="protein sequence ID" value="PIZ40905.1"/>
    <property type="molecule type" value="Genomic_DNA"/>
</dbReference>
<gene>
    <name evidence="2" type="ORF">COY37_03185</name>
</gene>
<evidence type="ECO:0000256" key="1">
    <source>
        <dbReference type="SAM" id="Phobius"/>
    </source>
</evidence>
<evidence type="ECO:0000313" key="3">
    <source>
        <dbReference type="Proteomes" id="UP000230956"/>
    </source>
</evidence>
<feature type="transmembrane region" description="Helical" evidence="1">
    <location>
        <begin position="90"/>
        <end position="115"/>
    </location>
</feature>
<dbReference type="Proteomes" id="UP000230956">
    <property type="component" value="Unassembled WGS sequence"/>
</dbReference>
<comment type="caution">
    <text evidence="2">The sequence shown here is derived from an EMBL/GenBank/DDBJ whole genome shotgun (WGS) entry which is preliminary data.</text>
</comment>
<reference evidence="3" key="1">
    <citation type="submission" date="2017-09" db="EMBL/GenBank/DDBJ databases">
        <title>Depth-based differentiation of microbial function through sediment-hosted aquifers and enrichment of novel symbionts in the deep terrestrial subsurface.</title>
        <authorList>
            <person name="Probst A.J."/>
            <person name="Ladd B."/>
            <person name="Jarett J.K."/>
            <person name="Geller-Mcgrath D.E."/>
            <person name="Sieber C.M.K."/>
            <person name="Emerson J.B."/>
            <person name="Anantharaman K."/>
            <person name="Thomas B.C."/>
            <person name="Malmstrom R."/>
            <person name="Stieglmeier M."/>
            <person name="Klingl A."/>
            <person name="Woyke T."/>
            <person name="Ryan C.M."/>
            <person name="Banfield J.F."/>
        </authorList>
    </citation>
    <scope>NUCLEOTIDE SEQUENCE [LARGE SCALE GENOMIC DNA]</scope>
</reference>
<protein>
    <submittedName>
        <fullName evidence="2">Uncharacterized protein</fullName>
    </submittedName>
</protein>
<dbReference type="AlphaFoldDB" id="A0A2M7T997"/>